<reference evidence="2 3" key="1">
    <citation type="submission" date="2009-12" db="EMBL/GenBank/DDBJ databases">
        <title>The draft genome of Batrachochytrium dendrobatidis.</title>
        <authorList>
            <consortium name="US DOE Joint Genome Institute (JGI-PGF)"/>
            <person name="Kuo A."/>
            <person name="Salamov A."/>
            <person name="Schmutz J."/>
            <person name="Lucas S."/>
            <person name="Pitluck S."/>
            <person name="Rosenblum E."/>
            <person name="Stajich J."/>
            <person name="Eisen M."/>
            <person name="Grigoriev I.V."/>
        </authorList>
    </citation>
    <scope>NUCLEOTIDE SEQUENCE [LARGE SCALE GENOMIC DNA]</scope>
    <source>
        <strain evidence="3">JAM81 / FGSC 10211</strain>
    </source>
</reference>
<gene>
    <name evidence="2" type="ORF">BATDEDRAFT_91479</name>
</gene>
<dbReference type="Gene3D" id="2.60.40.640">
    <property type="match status" value="1"/>
</dbReference>
<evidence type="ECO:0000256" key="1">
    <source>
        <dbReference type="SAM" id="MobiDB-lite"/>
    </source>
</evidence>
<dbReference type="HOGENOM" id="CLU_562542_0_0_1"/>
<sequence length="485" mass="54288">MRTRLDQIPIQSQHNQQIQQQLRERQQSMSPSLLIPENPHTGSPATNSTTSPTSPPFTSVRSSQSLLTPPASFNTLLRAPQPTLWSSAVSAHSGTSISSGSASIDSSTSMPAMIFNGISSFRSSIISSTRGFYSRTASLDSKEYHSQVQTDLPPEIMSMQINLSNPVITFRGVNQGHLLDNDLASLQGHVYVHFKDPLMSLARVRLRIVGEEFVRAFSDRSKPSKLRGIFEHHIFLNRTVVLWEPMKQELMLIRSRELRFKVDLQGNRCPPTFASNEGSVSYRVEVLLDIREEPNELNNWKSGGNIEMVACLSDFRVQRVPTFSELKIYSKPTTISKLQVNCFVTGSRIILAHQAGPKNFITVTPCRVSIHMAGTIKHVLIDHVIVSLVERTKFLGRKSSLLAKVKPEFKSYVRDRNVLGAREIPREAIGPRILLDLYDISAAQVLNQTMFGKHLEVSHHLAVEVHIVDRPQAVLMEIPIVLAFT</sequence>
<keyword evidence="3" id="KW-1185">Reference proteome</keyword>
<organism evidence="2 3">
    <name type="scientific">Batrachochytrium dendrobatidis (strain JAM81 / FGSC 10211)</name>
    <name type="common">Frog chytrid fungus</name>
    <dbReference type="NCBI Taxonomy" id="684364"/>
    <lineage>
        <taxon>Eukaryota</taxon>
        <taxon>Fungi</taxon>
        <taxon>Fungi incertae sedis</taxon>
        <taxon>Chytridiomycota</taxon>
        <taxon>Chytridiomycota incertae sedis</taxon>
        <taxon>Chytridiomycetes</taxon>
        <taxon>Rhizophydiales</taxon>
        <taxon>Rhizophydiales incertae sedis</taxon>
        <taxon>Batrachochytrium</taxon>
    </lineage>
</organism>
<proteinExistence type="predicted"/>
<dbReference type="GeneID" id="18244277"/>
<dbReference type="AlphaFoldDB" id="F4PB26"/>
<feature type="compositionally biased region" description="Low complexity" evidence="1">
    <location>
        <begin position="7"/>
        <end position="21"/>
    </location>
</feature>
<dbReference type="RefSeq" id="XP_006681839.1">
    <property type="nucleotide sequence ID" value="XM_006681776.1"/>
</dbReference>
<evidence type="ECO:0008006" key="4">
    <source>
        <dbReference type="Google" id="ProtNLM"/>
    </source>
</evidence>
<feature type="compositionally biased region" description="Low complexity" evidence="1">
    <location>
        <begin position="41"/>
        <end position="63"/>
    </location>
</feature>
<evidence type="ECO:0000313" key="3">
    <source>
        <dbReference type="Proteomes" id="UP000007241"/>
    </source>
</evidence>
<name>F4PB26_BATDJ</name>
<evidence type="ECO:0000313" key="2">
    <source>
        <dbReference type="EMBL" id="EGF77780.1"/>
    </source>
</evidence>
<protein>
    <recommendedName>
        <fullName evidence="4">Arrestin C-terminal-like domain-containing protein</fullName>
    </recommendedName>
</protein>
<dbReference type="OrthoDB" id="2149238at2759"/>
<dbReference type="InParanoid" id="F4PB26"/>
<dbReference type="Proteomes" id="UP000007241">
    <property type="component" value="Unassembled WGS sequence"/>
</dbReference>
<dbReference type="InterPro" id="IPR014752">
    <property type="entry name" value="Arrestin-like_C"/>
</dbReference>
<feature type="region of interest" description="Disordered" evidence="1">
    <location>
        <begin position="1"/>
        <end position="65"/>
    </location>
</feature>
<accession>F4PB26</accession>
<dbReference type="EMBL" id="GL882891">
    <property type="protein sequence ID" value="EGF77780.1"/>
    <property type="molecule type" value="Genomic_DNA"/>
</dbReference>